<feature type="signal peptide" evidence="3">
    <location>
        <begin position="1"/>
        <end position="27"/>
    </location>
</feature>
<dbReference type="Proteomes" id="UP000295807">
    <property type="component" value="Unassembled WGS sequence"/>
</dbReference>
<keyword evidence="1 3" id="KW-0732">Signal</keyword>
<dbReference type="GO" id="GO:0016829">
    <property type="term" value="F:lyase activity"/>
    <property type="evidence" value="ECO:0007669"/>
    <property type="project" value="UniProtKB-KW"/>
</dbReference>
<dbReference type="InterPro" id="IPR032812">
    <property type="entry name" value="SbsA_Ig"/>
</dbReference>
<reference evidence="6 7" key="1">
    <citation type="submission" date="2019-03" db="EMBL/GenBank/DDBJ databases">
        <title>Genomic Encyclopedia of Type Strains, Phase IV (KMG-IV): sequencing the most valuable type-strain genomes for metagenomic binning, comparative biology and taxonomic classification.</title>
        <authorList>
            <person name="Goeker M."/>
        </authorList>
    </citation>
    <scope>NUCLEOTIDE SEQUENCE [LARGE SCALE GENOMIC DNA]</scope>
    <source>
        <strain evidence="6 7">DSM 21100</strain>
    </source>
</reference>
<accession>A0A4R3KUF8</accession>
<organism evidence="6 7">
    <name type="scientific">Anseongella ginsenosidimutans</name>
    <dbReference type="NCBI Taxonomy" id="496056"/>
    <lineage>
        <taxon>Bacteria</taxon>
        <taxon>Pseudomonadati</taxon>
        <taxon>Bacteroidota</taxon>
        <taxon>Sphingobacteriia</taxon>
        <taxon>Sphingobacteriales</taxon>
        <taxon>Sphingobacteriaceae</taxon>
        <taxon>Anseongella</taxon>
    </lineage>
</organism>
<dbReference type="RefSeq" id="WP_132128027.1">
    <property type="nucleotide sequence ID" value="NZ_CP042432.1"/>
</dbReference>
<name>A0A4R3KUF8_9SPHI</name>
<dbReference type="AlphaFoldDB" id="A0A4R3KUF8"/>
<evidence type="ECO:0000256" key="1">
    <source>
        <dbReference type="ARBA" id="ARBA00022729"/>
    </source>
</evidence>
<proteinExistence type="predicted"/>
<feature type="domain" description="Rhamnogalacturonan lyase" evidence="5">
    <location>
        <begin position="187"/>
        <end position="219"/>
    </location>
</feature>
<protein>
    <submittedName>
        <fullName evidence="6">Polysaccharide lyase family 4-like protein</fullName>
    </submittedName>
</protein>
<keyword evidence="7" id="KW-1185">Reference proteome</keyword>
<gene>
    <name evidence="6" type="ORF">EDD80_102105</name>
</gene>
<dbReference type="InterPro" id="IPR029413">
    <property type="entry name" value="RG-lyase_II"/>
</dbReference>
<feature type="domain" description="SbsA Ig-like" evidence="4">
    <location>
        <begin position="36"/>
        <end position="135"/>
    </location>
</feature>
<dbReference type="Gene3D" id="2.60.40.1120">
    <property type="entry name" value="Carboxypeptidase-like, regulatory domain"/>
    <property type="match status" value="1"/>
</dbReference>
<feature type="region of interest" description="Disordered" evidence="2">
    <location>
        <begin position="557"/>
        <end position="629"/>
    </location>
</feature>
<evidence type="ECO:0000313" key="7">
    <source>
        <dbReference type="Proteomes" id="UP000295807"/>
    </source>
</evidence>
<evidence type="ECO:0000256" key="2">
    <source>
        <dbReference type="SAM" id="MobiDB-lite"/>
    </source>
</evidence>
<dbReference type="Pfam" id="PF13205">
    <property type="entry name" value="Big_5"/>
    <property type="match status" value="1"/>
</dbReference>
<dbReference type="Pfam" id="PF14686">
    <property type="entry name" value="fn3_3"/>
    <property type="match status" value="1"/>
</dbReference>
<evidence type="ECO:0000313" key="6">
    <source>
        <dbReference type="EMBL" id="TCS88915.1"/>
    </source>
</evidence>
<evidence type="ECO:0000256" key="3">
    <source>
        <dbReference type="SAM" id="SignalP"/>
    </source>
</evidence>
<feature type="chain" id="PRO_5020796759" evidence="3">
    <location>
        <begin position="28"/>
        <end position="629"/>
    </location>
</feature>
<dbReference type="OrthoDB" id="9809989at2"/>
<sequence>MDLKIKRRFSGLLVSAISLLTWSCAVQQTPTGGEKDIEPPKLVSVYPPNETLNFKAEEIQILFNEYVQLKNAFQEITISPDPETRPEFRTKKTAIIVKFTDTLEENTTYQINFGKAIGDMNEGNPFPNFKYVFSTGNQIDSLRIRGSVGIYSMGKHDPKSTGLSEVLVLIHKEQDSIPNQDSLIMKKKPGYYTYADSSGNFEITNLKEGTYRLYAIKEENDSRIYDESDELLAFLPEPLALSSDTLLPRVYLATMQQEDLQILNDRNQDARLTLLLNKKTDSLSLEVLSPENFKGKLLMEEDMATDSVVLWLPTPAYDSVKLAVGENNRYIDTILFRNFSTKEKLESFGVTDNIIQNTLPPGEDPELTFSRPVNLEGPGRIELQEDSVILQPTAFSLRRLSLRKYAVEYNWKPRSAYQITIGAGYLTDMYGFGNNAYQRQFIADSLENYGNITVSYTLSDSLPADTIQYLVQLLDADNRIIKSDTITSPEEITYSTLRPAKYIMRIIYDRNKNGRWDGTNLFEKIPPEKILTFDPDETLRANWDQEYTIAIPSEYAEEFPQSPPTESPETPEAKPADTESPETLPETDEQEQPADPPTHPDTSPEDGSTGQTPESPEPDKNPEPHQQIR</sequence>
<evidence type="ECO:0000259" key="5">
    <source>
        <dbReference type="Pfam" id="PF14686"/>
    </source>
</evidence>
<dbReference type="EMBL" id="SMAD01000002">
    <property type="protein sequence ID" value="TCS88915.1"/>
    <property type="molecule type" value="Genomic_DNA"/>
</dbReference>
<feature type="compositionally biased region" description="Polar residues" evidence="2">
    <location>
        <begin position="605"/>
        <end position="614"/>
    </location>
</feature>
<keyword evidence="6" id="KW-0456">Lyase</keyword>
<comment type="caution">
    <text evidence="6">The sequence shown here is derived from an EMBL/GenBank/DDBJ whole genome shotgun (WGS) entry which is preliminary data.</text>
</comment>
<evidence type="ECO:0000259" key="4">
    <source>
        <dbReference type="Pfam" id="PF13205"/>
    </source>
</evidence>